<evidence type="ECO:0000313" key="9">
    <source>
        <dbReference type="EMBL" id="KAA9007312.1"/>
    </source>
</evidence>
<proteinExistence type="predicted"/>
<evidence type="ECO:0000256" key="2">
    <source>
        <dbReference type="ARBA" id="ARBA00022654"/>
    </source>
</evidence>
<evidence type="ECO:0000313" key="10">
    <source>
        <dbReference type="Proteomes" id="UP000367750"/>
    </source>
</evidence>
<keyword evidence="7 8" id="KW-0472">Membrane</keyword>
<dbReference type="RefSeq" id="WP_150456602.1">
    <property type="nucleotide sequence ID" value="NZ_VYKK01000004.1"/>
</dbReference>
<keyword evidence="2" id="KW-0673">Quorum sensing</keyword>
<sequence length="180" mass="20561">MIEHLSFEVASFLKKHYERELPSFAKVKFTIKVLITNTLPILFLLILSNYFGQRRDYLLAIISFALLRKFSGGYHSKNADTCVLITTSTLFIASNFSYVISGFSTIITLFSIVLCVCFAPSRILKKTRVKEKYHYIFKILSVIIVILSLIIDNSTITLAIFIQSLLLINVNPKKEVKILE</sequence>
<reference evidence="9 10" key="1">
    <citation type="submission" date="2019-09" db="EMBL/GenBank/DDBJ databases">
        <title>Bacillus ochoae sp. nov., Paenibacillus whitsoniae sp. nov., Paenibacillus spiritus sp. nov. Isolated from the Mars Exploration Rover during spacecraft assembly.</title>
        <authorList>
            <person name="Seuylemezian A."/>
            <person name="Vaishampayan P."/>
        </authorList>
    </citation>
    <scope>NUCLEOTIDE SEQUENCE [LARGE SCALE GENOMIC DNA]</scope>
    <source>
        <strain evidence="9 10">MER_111</strain>
    </source>
</reference>
<name>A0A5J5GHX7_9BACL</name>
<dbReference type="EMBL" id="VYKK01000004">
    <property type="protein sequence ID" value="KAA9007312.1"/>
    <property type="molecule type" value="Genomic_DNA"/>
</dbReference>
<feature type="transmembrane region" description="Helical" evidence="8">
    <location>
        <begin position="29"/>
        <end position="50"/>
    </location>
</feature>
<dbReference type="Proteomes" id="UP000367750">
    <property type="component" value="Unassembled WGS sequence"/>
</dbReference>
<feature type="transmembrane region" description="Helical" evidence="8">
    <location>
        <begin position="96"/>
        <end position="119"/>
    </location>
</feature>
<dbReference type="SMART" id="SM00793">
    <property type="entry name" value="AgrB"/>
    <property type="match status" value="1"/>
</dbReference>
<organism evidence="9 10">
    <name type="scientific">Paenibacillus spiritus</name>
    <dbReference type="NCBI Taxonomy" id="2496557"/>
    <lineage>
        <taxon>Bacteria</taxon>
        <taxon>Bacillati</taxon>
        <taxon>Bacillota</taxon>
        <taxon>Bacilli</taxon>
        <taxon>Bacillales</taxon>
        <taxon>Paenibacillaceae</taxon>
        <taxon>Paenibacillus</taxon>
    </lineage>
</organism>
<dbReference type="OrthoDB" id="2666767at2"/>
<evidence type="ECO:0000256" key="6">
    <source>
        <dbReference type="ARBA" id="ARBA00022989"/>
    </source>
</evidence>
<evidence type="ECO:0000256" key="3">
    <source>
        <dbReference type="ARBA" id="ARBA00022670"/>
    </source>
</evidence>
<comment type="caution">
    <text evidence="9">The sequence shown here is derived from an EMBL/GenBank/DDBJ whole genome shotgun (WGS) entry which is preliminary data.</text>
</comment>
<keyword evidence="6 8" id="KW-1133">Transmembrane helix</keyword>
<dbReference type="Pfam" id="PF04647">
    <property type="entry name" value="AgrB"/>
    <property type="match status" value="1"/>
</dbReference>
<gene>
    <name evidence="9" type="ORF">F4V43_02165</name>
</gene>
<feature type="transmembrane region" description="Helical" evidence="8">
    <location>
        <begin position="139"/>
        <end position="162"/>
    </location>
</feature>
<evidence type="ECO:0000256" key="7">
    <source>
        <dbReference type="ARBA" id="ARBA00023136"/>
    </source>
</evidence>
<evidence type="ECO:0000256" key="4">
    <source>
        <dbReference type="ARBA" id="ARBA00022692"/>
    </source>
</evidence>
<dbReference type="InterPro" id="IPR006741">
    <property type="entry name" value="AgrB"/>
</dbReference>
<dbReference type="AlphaFoldDB" id="A0A5J5GHX7"/>
<dbReference type="GO" id="GO:0008233">
    <property type="term" value="F:peptidase activity"/>
    <property type="evidence" value="ECO:0007669"/>
    <property type="project" value="UniProtKB-KW"/>
</dbReference>
<dbReference type="GO" id="GO:0006508">
    <property type="term" value="P:proteolysis"/>
    <property type="evidence" value="ECO:0007669"/>
    <property type="project" value="UniProtKB-KW"/>
</dbReference>
<keyword evidence="5" id="KW-0378">Hydrolase</keyword>
<keyword evidence="10" id="KW-1185">Reference proteome</keyword>
<dbReference type="GO" id="GO:0016020">
    <property type="term" value="C:membrane"/>
    <property type="evidence" value="ECO:0007669"/>
    <property type="project" value="InterPro"/>
</dbReference>
<keyword evidence="4 8" id="KW-0812">Transmembrane</keyword>
<keyword evidence="3" id="KW-0645">Protease</keyword>
<dbReference type="GO" id="GO:0009372">
    <property type="term" value="P:quorum sensing"/>
    <property type="evidence" value="ECO:0007669"/>
    <property type="project" value="UniProtKB-KW"/>
</dbReference>
<evidence type="ECO:0008006" key="11">
    <source>
        <dbReference type="Google" id="ProtNLM"/>
    </source>
</evidence>
<keyword evidence="1" id="KW-1003">Cell membrane</keyword>
<protein>
    <recommendedName>
        <fullName evidence="11">Accessory regulator AgrB</fullName>
    </recommendedName>
</protein>
<evidence type="ECO:0000256" key="1">
    <source>
        <dbReference type="ARBA" id="ARBA00022475"/>
    </source>
</evidence>
<evidence type="ECO:0000256" key="5">
    <source>
        <dbReference type="ARBA" id="ARBA00022801"/>
    </source>
</evidence>
<evidence type="ECO:0000256" key="8">
    <source>
        <dbReference type="SAM" id="Phobius"/>
    </source>
</evidence>
<accession>A0A5J5GHX7</accession>